<feature type="compositionally biased region" description="Polar residues" evidence="1">
    <location>
        <begin position="11"/>
        <end position="22"/>
    </location>
</feature>
<protein>
    <submittedName>
        <fullName evidence="2">Uncharacterized protein</fullName>
    </submittedName>
</protein>
<evidence type="ECO:0000313" key="3">
    <source>
        <dbReference type="Proteomes" id="UP000661280"/>
    </source>
</evidence>
<dbReference type="RefSeq" id="XP_041547206.1">
    <property type="nucleotide sequence ID" value="XM_041682890.1"/>
</dbReference>
<reference evidence="2" key="1">
    <citation type="submission" date="2021-01" db="EMBL/GenBank/DDBJ databases">
        <authorList>
            <consortium name="Aspergillus luchuensis mut. kawachii IFO 4304 genome sequencing consortium"/>
            <person name="Kazuki M."/>
            <person name="Futagami T."/>
        </authorList>
    </citation>
    <scope>NUCLEOTIDE SEQUENCE</scope>
    <source>
        <strain evidence="2">IFO 4308</strain>
    </source>
</reference>
<accession>A0A7R8A259</accession>
<dbReference type="GeneID" id="64964765"/>
<reference evidence="2" key="2">
    <citation type="submission" date="2021-02" db="EMBL/GenBank/DDBJ databases">
        <title>Aspergillus luchuensis mut. kawachii IFO 4304 genome sequence.</title>
        <authorList>
            <person name="Mori K."/>
            <person name="Kadooka C."/>
            <person name="Goto M."/>
            <person name="Futagami T."/>
        </authorList>
    </citation>
    <scope>NUCLEOTIDE SEQUENCE</scope>
    <source>
        <strain evidence="2">IFO 4308</strain>
    </source>
</reference>
<organism evidence="2 3">
    <name type="scientific">Aspergillus kawachii</name>
    <name type="common">White koji mold</name>
    <name type="synonym">Aspergillus awamori var. kawachi</name>
    <dbReference type="NCBI Taxonomy" id="1069201"/>
    <lineage>
        <taxon>Eukaryota</taxon>
        <taxon>Fungi</taxon>
        <taxon>Dikarya</taxon>
        <taxon>Ascomycota</taxon>
        <taxon>Pezizomycotina</taxon>
        <taxon>Eurotiomycetes</taxon>
        <taxon>Eurotiomycetidae</taxon>
        <taxon>Eurotiales</taxon>
        <taxon>Aspergillaceae</taxon>
        <taxon>Aspergillus</taxon>
        <taxon>Aspergillus subgen. Circumdati</taxon>
    </lineage>
</organism>
<sequence length="98" mass="11188">MRLEKHRCSRSDSGNAVSQSISRPREGQPGLWTFLSRRSPMPPTNPRRRANPRGGQPHFELQSISAMTQQADTGRETENKLLRSTTTIYLYTHHQVAE</sequence>
<feature type="region of interest" description="Disordered" evidence="1">
    <location>
        <begin position="1"/>
        <end position="58"/>
    </location>
</feature>
<keyword evidence="3" id="KW-1185">Reference proteome</keyword>
<evidence type="ECO:0000256" key="1">
    <source>
        <dbReference type="SAM" id="MobiDB-lite"/>
    </source>
</evidence>
<gene>
    <name evidence="2" type="ORF">AKAW2_70322A</name>
</gene>
<dbReference type="Proteomes" id="UP000661280">
    <property type="component" value="Chromosome 7"/>
</dbReference>
<dbReference type="AlphaFoldDB" id="A0A7R8A259"/>
<evidence type="ECO:0000313" key="2">
    <source>
        <dbReference type="EMBL" id="BCS03444.1"/>
    </source>
</evidence>
<dbReference type="KEGG" id="aluc:AKAW2_70322A"/>
<name>A0A7R8A259_ASPKA</name>
<proteinExistence type="predicted"/>
<dbReference type="EMBL" id="AP024431">
    <property type="protein sequence ID" value="BCS03444.1"/>
    <property type="molecule type" value="Genomic_DNA"/>
</dbReference>